<accession>A0A1I4DJF1</accession>
<dbReference type="EMBL" id="FOQY01000041">
    <property type="protein sequence ID" value="SFK92136.1"/>
    <property type="molecule type" value="Genomic_DNA"/>
</dbReference>
<sequence>MTPNPAVADRARTIADQAPGGSLTRRAAGCIVVAYSTTRSDEHARKVLGQLDDELRDACHALADELTSQIQEEA</sequence>
<proteinExistence type="predicted"/>
<dbReference type="GeneID" id="96302928"/>
<dbReference type="AlphaFoldDB" id="A0A1I4DJF1"/>
<dbReference type="Proteomes" id="UP000199111">
    <property type="component" value="Unassembled WGS sequence"/>
</dbReference>
<gene>
    <name evidence="1" type="ORF">SAMN05216275_14139</name>
</gene>
<organism evidence="1 2">
    <name type="scientific">Streptosporangium canum</name>
    <dbReference type="NCBI Taxonomy" id="324952"/>
    <lineage>
        <taxon>Bacteria</taxon>
        <taxon>Bacillati</taxon>
        <taxon>Actinomycetota</taxon>
        <taxon>Actinomycetes</taxon>
        <taxon>Streptosporangiales</taxon>
        <taxon>Streptosporangiaceae</taxon>
        <taxon>Streptosporangium</taxon>
    </lineage>
</organism>
<name>A0A1I4DJF1_9ACTN</name>
<keyword evidence="2" id="KW-1185">Reference proteome</keyword>
<evidence type="ECO:0000313" key="1">
    <source>
        <dbReference type="EMBL" id="SFK92136.1"/>
    </source>
</evidence>
<protein>
    <submittedName>
        <fullName evidence="1">Uncharacterized protein</fullName>
    </submittedName>
</protein>
<evidence type="ECO:0000313" key="2">
    <source>
        <dbReference type="Proteomes" id="UP000199111"/>
    </source>
</evidence>
<reference evidence="2" key="1">
    <citation type="submission" date="2016-10" db="EMBL/GenBank/DDBJ databases">
        <authorList>
            <person name="Varghese N."/>
            <person name="Submissions S."/>
        </authorList>
    </citation>
    <scope>NUCLEOTIDE SEQUENCE [LARGE SCALE GENOMIC DNA]</scope>
    <source>
        <strain evidence="2">CGMCC 4.2126</strain>
    </source>
</reference>
<dbReference type="RefSeq" id="WP_093891462.1">
    <property type="nucleotide sequence ID" value="NZ_FOQY01000041.1"/>
</dbReference>